<dbReference type="Proteomes" id="UP001464555">
    <property type="component" value="Unassembled WGS sequence"/>
</dbReference>
<evidence type="ECO:0000313" key="1">
    <source>
        <dbReference type="EMBL" id="MEL1245349.1"/>
    </source>
</evidence>
<accession>A0ABU9I031</accession>
<reference evidence="1 2" key="1">
    <citation type="submission" date="2024-04" db="EMBL/GenBank/DDBJ databases">
        <title>Flavobacterium sp. DGU11 16S ribosomal RNA gene Genome sequencing and assembly.</title>
        <authorList>
            <person name="Park S."/>
        </authorList>
    </citation>
    <scope>NUCLEOTIDE SEQUENCE [LARGE SCALE GENOMIC DNA]</scope>
    <source>
        <strain evidence="1 2">DGU11</strain>
    </source>
</reference>
<evidence type="ECO:0008006" key="3">
    <source>
        <dbReference type="Google" id="ProtNLM"/>
    </source>
</evidence>
<gene>
    <name evidence="1" type="ORF">AAEO56_13820</name>
</gene>
<evidence type="ECO:0000313" key="2">
    <source>
        <dbReference type="Proteomes" id="UP001464555"/>
    </source>
</evidence>
<sequence>MGSQIFDVQWNDTPAGKPVLSKAEIIDYCRHFGQDTKELHEFLSRFDFDEWVCMELFVDYVYGKVDKSGEVGSDAIQYLNIVAGNFFTEEAELALKNYIGFDKKKFDYQYDRSPSFVTFPDCPLWIVQVTGKQKQSSSGIFFMPAIFWKDARMTDESYADEYFGIKDPYNKWYRESFGKNRDQSQYWRNRIGSYSPNFISREVGTGIAFDHHDVHVDSPKNRLMILNSRKDEMEYYDLSNPQTKLLAHNFLKECYNGFIENTDNGYRFYQEARIFETDKDFNAISDRAAKIANIFEDGFWKVIVDKKGILMTKKETGEEKRFKFSDLIMSSYSNDPDSLSIFANWKHSVIFFGSNLSVIDSSFNVMNTAFEKTFKKEIQPYMCGYAQKKRALSLSPDRHLLFTSYGVFELGADEQPKMITEHLRAITGEVLFYNAIKDNELKGIWYVAGNDRLVFTDENLEKGYVFNFTEQDISQEHYNTFRWSNIFFDKDGDLWYSLFDGKLHKIIRNELTSAMKTAIPYSVK</sequence>
<proteinExistence type="predicted"/>
<dbReference type="RefSeq" id="WP_341697662.1">
    <property type="nucleotide sequence ID" value="NZ_JBBYHR010000008.1"/>
</dbReference>
<keyword evidence="2" id="KW-1185">Reference proteome</keyword>
<comment type="caution">
    <text evidence="1">The sequence shown here is derived from an EMBL/GenBank/DDBJ whole genome shotgun (WGS) entry which is preliminary data.</text>
</comment>
<organism evidence="1 2">
    <name type="scientific">Flavobacterium arundinis</name>
    <dbReference type="NCBI Taxonomy" id="3139143"/>
    <lineage>
        <taxon>Bacteria</taxon>
        <taxon>Pseudomonadati</taxon>
        <taxon>Bacteroidota</taxon>
        <taxon>Flavobacteriia</taxon>
        <taxon>Flavobacteriales</taxon>
        <taxon>Flavobacteriaceae</taxon>
        <taxon>Flavobacterium</taxon>
    </lineage>
</organism>
<dbReference type="EMBL" id="JBBYHR010000008">
    <property type="protein sequence ID" value="MEL1245349.1"/>
    <property type="molecule type" value="Genomic_DNA"/>
</dbReference>
<name>A0ABU9I031_9FLAO</name>
<protein>
    <recommendedName>
        <fullName evidence="3">DKNYY family protein</fullName>
    </recommendedName>
</protein>